<keyword evidence="4 6" id="KW-1133">Transmembrane helix</keyword>
<evidence type="ECO:0000313" key="8">
    <source>
        <dbReference type="EMBL" id="GAA4556387.1"/>
    </source>
</evidence>
<dbReference type="Gene3D" id="1.20.1250.20">
    <property type="entry name" value="MFS general substrate transporter like domains"/>
    <property type="match status" value="2"/>
</dbReference>
<feature type="transmembrane region" description="Helical" evidence="6">
    <location>
        <begin position="264"/>
        <end position="285"/>
    </location>
</feature>
<accession>A0ABP8S0T1</accession>
<keyword evidence="2" id="KW-0813">Transport</keyword>
<feature type="domain" description="Major facilitator superfamily (MFS) profile" evidence="7">
    <location>
        <begin position="23"/>
        <end position="418"/>
    </location>
</feature>
<dbReference type="PANTHER" id="PTHR42718:SF9">
    <property type="entry name" value="MAJOR FACILITATOR SUPERFAMILY MULTIDRUG TRANSPORTER MFSC"/>
    <property type="match status" value="1"/>
</dbReference>
<gene>
    <name evidence="8" type="ORF">GCM10023175_58460</name>
</gene>
<feature type="transmembrane region" description="Helical" evidence="6">
    <location>
        <begin position="119"/>
        <end position="140"/>
    </location>
</feature>
<comment type="caution">
    <text evidence="8">The sequence shown here is derived from an EMBL/GenBank/DDBJ whole genome shotgun (WGS) entry which is preliminary data.</text>
</comment>
<dbReference type="RefSeq" id="WP_345425677.1">
    <property type="nucleotide sequence ID" value="NZ_BAABGT010000097.1"/>
</dbReference>
<dbReference type="PROSITE" id="PS50850">
    <property type="entry name" value="MFS"/>
    <property type="match status" value="1"/>
</dbReference>
<dbReference type="Proteomes" id="UP001501598">
    <property type="component" value="Unassembled WGS sequence"/>
</dbReference>
<keyword evidence="3 6" id="KW-0812">Transmembrane</keyword>
<keyword evidence="9" id="KW-1185">Reference proteome</keyword>
<feature type="transmembrane region" description="Helical" evidence="6">
    <location>
        <begin position="394"/>
        <end position="412"/>
    </location>
</feature>
<evidence type="ECO:0000256" key="1">
    <source>
        <dbReference type="ARBA" id="ARBA00004651"/>
    </source>
</evidence>
<dbReference type="EMBL" id="BAABGT010000097">
    <property type="protein sequence ID" value="GAA4556387.1"/>
    <property type="molecule type" value="Genomic_DNA"/>
</dbReference>
<evidence type="ECO:0000256" key="3">
    <source>
        <dbReference type="ARBA" id="ARBA00022692"/>
    </source>
</evidence>
<feature type="transmembrane region" description="Helical" evidence="6">
    <location>
        <begin position="90"/>
        <end position="113"/>
    </location>
</feature>
<evidence type="ECO:0000256" key="4">
    <source>
        <dbReference type="ARBA" id="ARBA00022989"/>
    </source>
</evidence>
<dbReference type="PANTHER" id="PTHR42718">
    <property type="entry name" value="MAJOR FACILITATOR SUPERFAMILY MULTIDRUG TRANSPORTER MFSC"/>
    <property type="match status" value="1"/>
</dbReference>
<feature type="transmembrane region" description="Helical" evidence="6">
    <location>
        <begin position="20"/>
        <end position="38"/>
    </location>
</feature>
<feature type="transmembrane region" description="Helical" evidence="6">
    <location>
        <begin position="233"/>
        <end position="252"/>
    </location>
</feature>
<dbReference type="InterPro" id="IPR036259">
    <property type="entry name" value="MFS_trans_sf"/>
</dbReference>
<feature type="transmembrane region" description="Helical" evidence="6">
    <location>
        <begin position="297"/>
        <end position="316"/>
    </location>
</feature>
<evidence type="ECO:0000256" key="5">
    <source>
        <dbReference type="ARBA" id="ARBA00023136"/>
    </source>
</evidence>
<reference evidence="9" key="1">
    <citation type="journal article" date="2019" name="Int. J. Syst. Evol. Microbiol.">
        <title>The Global Catalogue of Microorganisms (GCM) 10K type strain sequencing project: providing services to taxonomists for standard genome sequencing and annotation.</title>
        <authorList>
            <consortium name="The Broad Institute Genomics Platform"/>
            <consortium name="The Broad Institute Genome Sequencing Center for Infectious Disease"/>
            <person name="Wu L."/>
            <person name="Ma J."/>
        </authorList>
    </citation>
    <scope>NUCLEOTIDE SEQUENCE [LARGE SCALE GENOMIC DNA]</scope>
    <source>
        <strain evidence="9">JCM 17906</strain>
    </source>
</reference>
<proteinExistence type="predicted"/>
<evidence type="ECO:0000313" key="9">
    <source>
        <dbReference type="Proteomes" id="UP001501598"/>
    </source>
</evidence>
<dbReference type="SUPFAM" id="SSF103473">
    <property type="entry name" value="MFS general substrate transporter"/>
    <property type="match status" value="1"/>
</dbReference>
<feature type="transmembrane region" description="Helical" evidence="6">
    <location>
        <begin position="322"/>
        <end position="343"/>
    </location>
</feature>
<evidence type="ECO:0000256" key="2">
    <source>
        <dbReference type="ARBA" id="ARBA00022448"/>
    </source>
</evidence>
<dbReference type="InterPro" id="IPR020846">
    <property type="entry name" value="MFS_dom"/>
</dbReference>
<keyword evidence="5 6" id="KW-0472">Membrane</keyword>
<sequence length="441" mass="45679">MRTAAPDEHGTSTGAGTAPGVWVVWGTAVVVYLLGVTQRTSLGASGLDAAARFGIDPGTLALFVFLQISVYAAGQIPAGMLVDRFGSRRMLLVGGLLLGAGQALLALATVLPLALTARVLVGAGDAVAFSSALVLVARWFPARRVPVVTQVTTILGQLGQILSTLPLLLLLHAAGWTTAFGVAAAASVLSAVAAAVLVRNGPIGWRAPAPVPPREMLRQVAAVWRRPGTRLGFFGHLGTQFSMMTFSLLWGVPYLVSGQGLDPLVAGTLMTLLVVASVVVGPLVGMVTGRHPMRRSWILLGVIGLTAATWTAVLLVPAPAPTWLLVVLVVVLAVGGPASVVGFDIARTTNPGGNLAVAQGMVNIAGYSASVLVLTVMGGVLTAMGGFTEDAFRVAWLVQYPVWAFALVGIVVTRRKARRVDAARGVVPRPLREVVAGMRRA</sequence>
<dbReference type="CDD" id="cd06174">
    <property type="entry name" value="MFS"/>
    <property type="match status" value="1"/>
</dbReference>
<name>A0ABP8S0T1_9PSEU</name>
<dbReference type="Pfam" id="PF07690">
    <property type="entry name" value="MFS_1"/>
    <property type="match status" value="1"/>
</dbReference>
<evidence type="ECO:0000259" key="7">
    <source>
        <dbReference type="PROSITE" id="PS50850"/>
    </source>
</evidence>
<comment type="subcellular location">
    <subcellularLocation>
        <location evidence="1">Cell membrane</location>
        <topology evidence="1">Multi-pass membrane protein</topology>
    </subcellularLocation>
</comment>
<feature type="transmembrane region" description="Helical" evidence="6">
    <location>
        <begin position="179"/>
        <end position="198"/>
    </location>
</feature>
<dbReference type="InterPro" id="IPR011701">
    <property type="entry name" value="MFS"/>
</dbReference>
<protein>
    <submittedName>
        <fullName evidence="8">MFS transporter</fullName>
    </submittedName>
</protein>
<evidence type="ECO:0000256" key="6">
    <source>
        <dbReference type="SAM" id="Phobius"/>
    </source>
</evidence>
<feature type="transmembrane region" description="Helical" evidence="6">
    <location>
        <begin position="58"/>
        <end position="78"/>
    </location>
</feature>
<organism evidence="8 9">
    <name type="scientific">Pseudonocardia xishanensis</name>
    <dbReference type="NCBI Taxonomy" id="630995"/>
    <lineage>
        <taxon>Bacteria</taxon>
        <taxon>Bacillati</taxon>
        <taxon>Actinomycetota</taxon>
        <taxon>Actinomycetes</taxon>
        <taxon>Pseudonocardiales</taxon>
        <taxon>Pseudonocardiaceae</taxon>
        <taxon>Pseudonocardia</taxon>
    </lineage>
</organism>
<feature type="transmembrane region" description="Helical" evidence="6">
    <location>
        <begin position="364"/>
        <end position="388"/>
    </location>
</feature>